<dbReference type="PANTHER" id="PTHR33164:SF103">
    <property type="entry name" value="REGULATORY PROTEIN MARR"/>
    <property type="match status" value="1"/>
</dbReference>
<dbReference type="Proteomes" id="UP001333102">
    <property type="component" value="Chromosome"/>
</dbReference>
<dbReference type="InterPro" id="IPR036390">
    <property type="entry name" value="WH_DNA-bd_sf"/>
</dbReference>
<feature type="domain" description="HTH marR-type" evidence="1">
    <location>
        <begin position="21"/>
        <end position="152"/>
    </location>
</feature>
<evidence type="ECO:0000313" key="2">
    <source>
        <dbReference type="EMBL" id="WRP15214.1"/>
    </source>
</evidence>
<dbReference type="SMART" id="SM00347">
    <property type="entry name" value="HTH_MARR"/>
    <property type="match status" value="1"/>
</dbReference>
<dbReference type="PANTHER" id="PTHR33164">
    <property type="entry name" value="TRANSCRIPTIONAL REGULATOR, MARR FAMILY"/>
    <property type="match status" value="1"/>
</dbReference>
<reference evidence="3" key="1">
    <citation type="submission" date="2023-12" db="EMBL/GenBank/DDBJ databases">
        <title>Novel isolates from deep terrestrial aquifers shed light on the physiology and ecology of the class Limnochordia.</title>
        <authorList>
            <person name="Karnachuk O.V."/>
            <person name="Lukina A.P."/>
            <person name="Avakyan M.R."/>
            <person name="Kadnikov V."/>
            <person name="Begmatov S."/>
            <person name="Beletsky A.V."/>
            <person name="Mardanov A.V."/>
            <person name="Ravin N.V."/>
        </authorList>
    </citation>
    <scope>NUCLEOTIDE SEQUENCE [LARGE SCALE GENOMIC DNA]</scope>
    <source>
        <strain evidence="3">LN</strain>
    </source>
</reference>
<evidence type="ECO:0000313" key="3">
    <source>
        <dbReference type="Proteomes" id="UP001333102"/>
    </source>
</evidence>
<name>A0ABZ1BR41_9FIRM</name>
<protein>
    <submittedName>
        <fullName evidence="2">MarR family transcriptional regulator</fullName>
    </submittedName>
</protein>
<dbReference type="Gene3D" id="1.10.10.10">
    <property type="entry name" value="Winged helix-like DNA-binding domain superfamily/Winged helix DNA-binding domain"/>
    <property type="match status" value="1"/>
</dbReference>
<dbReference type="InterPro" id="IPR036388">
    <property type="entry name" value="WH-like_DNA-bd_sf"/>
</dbReference>
<dbReference type="PROSITE" id="PS50995">
    <property type="entry name" value="HTH_MARR_2"/>
    <property type="match status" value="1"/>
</dbReference>
<dbReference type="Pfam" id="PF12802">
    <property type="entry name" value="MarR_2"/>
    <property type="match status" value="1"/>
</dbReference>
<accession>A0ABZ1BR41</accession>
<dbReference type="EMBL" id="CP141614">
    <property type="protein sequence ID" value="WRP15214.1"/>
    <property type="molecule type" value="Genomic_DNA"/>
</dbReference>
<dbReference type="InterPro" id="IPR000835">
    <property type="entry name" value="HTH_MarR-typ"/>
</dbReference>
<dbReference type="RefSeq" id="WP_324669608.1">
    <property type="nucleotide sequence ID" value="NZ_CP141614.1"/>
</dbReference>
<dbReference type="InterPro" id="IPR039422">
    <property type="entry name" value="MarR/SlyA-like"/>
</dbReference>
<keyword evidence="3" id="KW-1185">Reference proteome</keyword>
<proteinExistence type="predicted"/>
<sequence length="164" mass="17819">MTERQSTATLASDAATPEACAREVMETVPQVMRAIRAEMRRHADPQLSVPQFRLLAYLGRSPGASLGDVAAHLGVTNPTASAMVERLVRRGLVERKAHPDERRRVALRLTALGSARLDQARRLTRQHLAGLLARLSDRQRLCLQEGLRALRGALGAGAGGRVES</sequence>
<gene>
    <name evidence="2" type="ORF">VLY81_03320</name>
</gene>
<dbReference type="SUPFAM" id="SSF46785">
    <property type="entry name" value="Winged helix' DNA-binding domain"/>
    <property type="match status" value="1"/>
</dbReference>
<evidence type="ECO:0000259" key="1">
    <source>
        <dbReference type="PROSITE" id="PS50995"/>
    </source>
</evidence>
<organism evidence="2 3">
    <name type="scientific">Geochorda subterranea</name>
    <dbReference type="NCBI Taxonomy" id="3109564"/>
    <lineage>
        <taxon>Bacteria</taxon>
        <taxon>Bacillati</taxon>
        <taxon>Bacillota</taxon>
        <taxon>Limnochordia</taxon>
        <taxon>Limnochordales</taxon>
        <taxon>Geochordaceae</taxon>
        <taxon>Geochorda</taxon>
    </lineage>
</organism>